<proteinExistence type="predicted"/>
<dbReference type="EMBL" id="ML170184">
    <property type="protein sequence ID" value="TDL20884.1"/>
    <property type="molecule type" value="Genomic_DNA"/>
</dbReference>
<dbReference type="VEuPathDB" id="FungiDB:BD410DRAFT_790223"/>
<dbReference type="Proteomes" id="UP000294933">
    <property type="component" value="Unassembled WGS sequence"/>
</dbReference>
<sequence>MLQLAHHREHCTPHRAILHFTVEKSRLASSFSTPSSSPSRSEHTLHHFTNSPHRILPISMSSYTYNAPASPMSSFFPTTPTAPHAFSAMQQSPRDTYSMYAEFGVLSSAKTTVSTKSSSGTSSSIGFGSLKRLIRK</sequence>
<evidence type="ECO:0000256" key="1">
    <source>
        <dbReference type="SAM" id="MobiDB-lite"/>
    </source>
</evidence>
<evidence type="ECO:0000313" key="2">
    <source>
        <dbReference type="EMBL" id="TDL20884.1"/>
    </source>
</evidence>
<protein>
    <submittedName>
        <fullName evidence="2">Uncharacterized protein</fullName>
    </submittedName>
</protein>
<accession>A0A4Y7PZR3</accession>
<dbReference type="OrthoDB" id="3257074at2759"/>
<evidence type="ECO:0000313" key="3">
    <source>
        <dbReference type="Proteomes" id="UP000294933"/>
    </source>
</evidence>
<feature type="compositionally biased region" description="Low complexity" evidence="1">
    <location>
        <begin position="29"/>
        <end position="39"/>
    </location>
</feature>
<gene>
    <name evidence="2" type="ORF">BD410DRAFT_790223</name>
</gene>
<reference evidence="2 3" key="1">
    <citation type="submission" date="2018-06" db="EMBL/GenBank/DDBJ databases">
        <title>A transcriptomic atlas of mushroom development highlights an independent origin of complex multicellularity.</title>
        <authorList>
            <consortium name="DOE Joint Genome Institute"/>
            <person name="Krizsan K."/>
            <person name="Almasi E."/>
            <person name="Merenyi Z."/>
            <person name="Sahu N."/>
            <person name="Viragh M."/>
            <person name="Koszo T."/>
            <person name="Mondo S."/>
            <person name="Kiss B."/>
            <person name="Balint B."/>
            <person name="Kues U."/>
            <person name="Barry K."/>
            <person name="Hegedus J.C."/>
            <person name="Henrissat B."/>
            <person name="Johnson J."/>
            <person name="Lipzen A."/>
            <person name="Ohm R."/>
            <person name="Nagy I."/>
            <person name="Pangilinan J."/>
            <person name="Yan J."/>
            <person name="Xiong Y."/>
            <person name="Grigoriev I.V."/>
            <person name="Hibbett D.S."/>
            <person name="Nagy L.G."/>
        </authorList>
    </citation>
    <scope>NUCLEOTIDE SEQUENCE [LARGE SCALE GENOMIC DNA]</scope>
    <source>
        <strain evidence="2 3">SZMC22713</strain>
    </source>
</reference>
<organism evidence="2 3">
    <name type="scientific">Rickenella mellea</name>
    <dbReference type="NCBI Taxonomy" id="50990"/>
    <lineage>
        <taxon>Eukaryota</taxon>
        <taxon>Fungi</taxon>
        <taxon>Dikarya</taxon>
        <taxon>Basidiomycota</taxon>
        <taxon>Agaricomycotina</taxon>
        <taxon>Agaricomycetes</taxon>
        <taxon>Hymenochaetales</taxon>
        <taxon>Rickenellaceae</taxon>
        <taxon>Rickenella</taxon>
    </lineage>
</organism>
<keyword evidence="3" id="KW-1185">Reference proteome</keyword>
<feature type="region of interest" description="Disordered" evidence="1">
    <location>
        <begin position="29"/>
        <end position="50"/>
    </location>
</feature>
<name>A0A4Y7PZR3_9AGAM</name>
<dbReference type="AlphaFoldDB" id="A0A4Y7PZR3"/>